<dbReference type="AlphaFoldDB" id="A0AAE3MHI1"/>
<organism evidence="2 3">
    <name type="scientific">Plebeiibacterium marinum</name>
    <dbReference type="NCBI Taxonomy" id="2992111"/>
    <lineage>
        <taxon>Bacteria</taxon>
        <taxon>Pseudomonadati</taxon>
        <taxon>Bacteroidota</taxon>
        <taxon>Bacteroidia</taxon>
        <taxon>Marinilabiliales</taxon>
        <taxon>Marinilabiliaceae</taxon>
        <taxon>Plebeiibacterium</taxon>
    </lineage>
</organism>
<reference evidence="2" key="1">
    <citation type="submission" date="2022-10" db="EMBL/GenBank/DDBJ databases">
        <authorList>
            <person name="Yu W.X."/>
        </authorList>
    </citation>
    <scope>NUCLEOTIDE SEQUENCE</scope>
    <source>
        <strain evidence="2">D04</strain>
    </source>
</reference>
<accession>A0AAE3MHI1</accession>
<dbReference type="PROSITE" id="PS51782">
    <property type="entry name" value="LYSM"/>
    <property type="match status" value="5"/>
</dbReference>
<dbReference type="PANTHER" id="PTHR33734:SF22">
    <property type="entry name" value="MEMBRANE-BOUND LYTIC MUREIN TRANSGLYCOSYLASE D"/>
    <property type="match status" value="1"/>
</dbReference>
<name>A0AAE3MHI1_9BACT</name>
<proteinExistence type="predicted"/>
<feature type="domain" description="LysM" evidence="1">
    <location>
        <begin position="229"/>
        <end position="273"/>
    </location>
</feature>
<evidence type="ECO:0000259" key="1">
    <source>
        <dbReference type="PROSITE" id="PS51782"/>
    </source>
</evidence>
<dbReference type="InterPro" id="IPR036779">
    <property type="entry name" value="LysM_dom_sf"/>
</dbReference>
<comment type="caution">
    <text evidence="2">The sequence shown here is derived from an EMBL/GenBank/DDBJ whole genome shotgun (WGS) entry which is preliminary data.</text>
</comment>
<dbReference type="PANTHER" id="PTHR33734">
    <property type="entry name" value="LYSM DOMAIN-CONTAINING GPI-ANCHORED PROTEIN 2"/>
    <property type="match status" value="1"/>
</dbReference>
<dbReference type="CDD" id="cd00118">
    <property type="entry name" value="LysM"/>
    <property type="match status" value="5"/>
</dbReference>
<keyword evidence="3" id="KW-1185">Reference proteome</keyword>
<evidence type="ECO:0000313" key="3">
    <source>
        <dbReference type="Proteomes" id="UP001207408"/>
    </source>
</evidence>
<dbReference type="Pfam" id="PF01476">
    <property type="entry name" value="LysM"/>
    <property type="match status" value="5"/>
</dbReference>
<sequence length="777" mass="89158">MNQLFSCLYIIIIFYVLNIPFVSAQEPDKVVVSGKTYYLHEVQQGEGFYRIAKKYGVTQKEIHDANPNSLFGLKAGDLLYIPVIEGRKESGVQQDSDKEFIYHTIDQGQTLYYLSRKYNVSIEDIKKYNVGADQKLLIGSIFKIPVYQRKDGGATVNYIYHQVEPKETLYGISKKYNVSISEIIKSNPALQSGIIEIGTKIRIPKQAIQDKIINTPKVVKEKMEDENFIYHRIVTGDTFYSLSKKYNVAKNAIYVANPDLNPDDLSVGYVVRVPKAEIEIEQSKEDPQQDFITHVVKRKETVYSIARKYSVKVEDLEEANPTLVLSNIKKGSRLKIPGIEYLKRKKEQELVEDDVVREKMVTHMGDSVFVDCGLYDYTLSKENISVALLLPFDVAATKEANVITKIVDDEEVEMAREEPVLSNRSRSFVEFYEGVLMALDSVKKQGVNIELYTYDTAPDTNKVKAILERPELKNVDFIIGPAFTSNLSLVSEFSYQNGIKMIYPLSNKDPEINRNPYLIQVNTPDSLVYDKYVSYISSQSEGSRVLVLKSKEPGSLENQFCNKLKDQIYLKYIPLGQKPNYLEVSFSEQDVQAIDALLDDSHPNIVVIPSPEEADISKIITTLHGVVDGSDKNVKLIGFGDWLKYQTINAEEVHNLNTEIISSYALDYNSELTKNFVMKYRKWYHTEPFAVSPFFIRPGRNAKYSKYGIWGYDVAYYFLNARIKYGKQFEYCLPHYKANQVQFNFDFERYGNWGGLYNRGLYVIRFGKELEVERTEL</sequence>
<dbReference type="Gene3D" id="3.10.350.10">
    <property type="entry name" value="LysM domain"/>
    <property type="match status" value="5"/>
</dbReference>
<feature type="domain" description="LysM" evidence="1">
    <location>
        <begin position="292"/>
        <end position="336"/>
    </location>
</feature>
<dbReference type="Gene3D" id="3.40.50.2300">
    <property type="match status" value="2"/>
</dbReference>
<dbReference type="RefSeq" id="WP_301202138.1">
    <property type="nucleotide sequence ID" value="NZ_JAPDPI010000055.1"/>
</dbReference>
<dbReference type="CDD" id="cd06268">
    <property type="entry name" value="PBP1_ABC_transporter_LIVBP-like"/>
    <property type="match status" value="1"/>
</dbReference>
<dbReference type="InterPro" id="IPR018392">
    <property type="entry name" value="LysM"/>
</dbReference>
<gene>
    <name evidence="2" type="ORF">OM074_18825</name>
</gene>
<dbReference type="Proteomes" id="UP001207408">
    <property type="component" value="Unassembled WGS sequence"/>
</dbReference>
<protein>
    <submittedName>
        <fullName evidence="2">LysM peptidoglycan-binding domain-containing protein</fullName>
    </submittedName>
</protein>
<dbReference type="InterPro" id="IPR028082">
    <property type="entry name" value="Peripla_BP_I"/>
</dbReference>
<evidence type="ECO:0000313" key="2">
    <source>
        <dbReference type="EMBL" id="MCW3807689.1"/>
    </source>
</evidence>
<feature type="domain" description="LysM" evidence="1">
    <location>
        <begin position="159"/>
        <end position="203"/>
    </location>
</feature>
<feature type="domain" description="LysM" evidence="1">
    <location>
        <begin position="38"/>
        <end position="81"/>
    </location>
</feature>
<dbReference type="SUPFAM" id="SSF54106">
    <property type="entry name" value="LysM domain"/>
    <property type="match status" value="5"/>
</dbReference>
<feature type="domain" description="LysM" evidence="1">
    <location>
        <begin position="101"/>
        <end position="144"/>
    </location>
</feature>
<dbReference type="SUPFAM" id="SSF53822">
    <property type="entry name" value="Periplasmic binding protein-like I"/>
    <property type="match status" value="1"/>
</dbReference>
<dbReference type="EMBL" id="JAPDPI010000055">
    <property type="protein sequence ID" value="MCW3807689.1"/>
    <property type="molecule type" value="Genomic_DNA"/>
</dbReference>
<dbReference type="SMART" id="SM00257">
    <property type="entry name" value="LysM"/>
    <property type="match status" value="5"/>
</dbReference>